<dbReference type="Gramene" id="Kaladp0058s0286.1.v1.1">
    <property type="protein sequence ID" value="Kaladp0058s0286.1.v1.1.CDS.1"/>
    <property type="gene ID" value="Kaladp0058s0286.v1.1"/>
</dbReference>
<dbReference type="FunFam" id="3.30.200.20:FF:000260">
    <property type="entry name" value="LRR receptor-like serine/threonine-protein kinase RPK2"/>
    <property type="match status" value="1"/>
</dbReference>
<dbReference type="PROSITE" id="PS50011">
    <property type="entry name" value="PROTEIN_KINASE_DOM"/>
    <property type="match status" value="1"/>
</dbReference>
<evidence type="ECO:0000313" key="27">
    <source>
        <dbReference type="EnsemblPlants" id="Kaladp0058s0286.1.v1.1.CDS.1"/>
    </source>
</evidence>
<keyword evidence="13" id="KW-0677">Repeat</keyword>
<dbReference type="PROSITE" id="PS00107">
    <property type="entry name" value="PROTEIN_KINASE_ATP"/>
    <property type="match status" value="1"/>
</dbReference>
<dbReference type="InterPro" id="IPR001611">
    <property type="entry name" value="Leu-rich_rpt"/>
</dbReference>
<dbReference type="GO" id="GO:0004674">
    <property type="term" value="F:protein serine/threonine kinase activity"/>
    <property type="evidence" value="ECO:0007669"/>
    <property type="project" value="UniProtKB-KW"/>
</dbReference>
<dbReference type="PANTHER" id="PTHR48056">
    <property type="entry name" value="LRR RECEPTOR-LIKE SERINE/THREONINE-PROTEIN KINASE-RELATED"/>
    <property type="match status" value="1"/>
</dbReference>
<evidence type="ECO:0000256" key="2">
    <source>
        <dbReference type="ARBA" id="ARBA00008684"/>
    </source>
</evidence>
<evidence type="ECO:0000256" key="21">
    <source>
        <dbReference type="ARBA" id="ARBA00047899"/>
    </source>
</evidence>
<dbReference type="GO" id="GO:0005886">
    <property type="term" value="C:plasma membrane"/>
    <property type="evidence" value="ECO:0007669"/>
    <property type="project" value="UniProtKB-SubCell"/>
</dbReference>
<evidence type="ECO:0000256" key="25">
    <source>
        <dbReference type="SAM" id="SignalP"/>
    </source>
</evidence>
<evidence type="ECO:0000256" key="7">
    <source>
        <dbReference type="ARBA" id="ARBA00022527"/>
    </source>
</evidence>
<dbReference type="SMART" id="SM00220">
    <property type="entry name" value="S_TKc"/>
    <property type="match status" value="1"/>
</dbReference>
<feature type="domain" description="Protein kinase" evidence="26">
    <location>
        <begin position="777"/>
        <end position="1056"/>
    </location>
</feature>
<dbReference type="Proteomes" id="UP000594263">
    <property type="component" value="Unplaced"/>
</dbReference>
<keyword evidence="5" id="KW-0217">Developmental protein</keyword>
<dbReference type="InterPro" id="IPR003591">
    <property type="entry name" value="Leu-rich_rpt_typical-subtyp"/>
</dbReference>
<keyword evidence="11 24" id="KW-0812">Transmembrane</keyword>
<feature type="chain" id="PRO_5033597561" description="non-specific serine/threonine protein kinase" evidence="25">
    <location>
        <begin position="26"/>
        <end position="1056"/>
    </location>
</feature>
<dbReference type="EnsemblPlants" id="Kaladp0058s0286.2.v1.1">
    <property type="protein sequence ID" value="Kaladp0058s0286.2.v1.1.CDS.1"/>
    <property type="gene ID" value="Kaladp0058s0286.v1.1"/>
</dbReference>
<feature type="transmembrane region" description="Helical" evidence="24">
    <location>
        <begin position="716"/>
        <end position="740"/>
    </location>
</feature>
<evidence type="ECO:0000256" key="11">
    <source>
        <dbReference type="ARBA" id="ARBA00022692"/>
    </source>
</evidence>
<comment type="similarity">
    <text evidence="3">Belongs to the RLP family.</text>
</comment>
<dbReference type="SUPFAM" id="SSF56112">
    <property type="entry name" value="Protein kinase-like (PK-like)"/>
    <property type="match status" value="1"/>
</dbReference>
<keyword evidence="17 24" id="KW-1133">Transmembrane helix</keyword>
<dbReference type="PROSITE" id="PS00108">
    <property type="entry name" value="PROTEIN_KINASE_ST"/>
    <property type="match status" value="1"/>
</dbReference>
<keyword evidence="8" id="KW-0597">Phosphoprotein</keyword>
<dbReference type="InterPro" id="IPR011009">
    <property type="entry name" value="Kinase-like_dom_sf"/>
</dbReference>
<keyword evidence="19" id="KW-0675">Receptor</keyword>
<dbReference type="GO" id="GO:0009945">
    <property type="term" value="P:radial axis specification"/>
    <property type="evidence" value="ECO:0007669"/>
    <property type="project" value="UniProtKB-ARBA"/>
</dbReference>
<dbReference type="Gene3D" id="3.80.10.10">
    <property type="entry name" value="Ribonuclease Inhibitor"/>
    <property type="match status" value="4"/>
</dbReference>
<keyword evidence="20" id="KW-0325">Glycoprotein</keyword>
<keyword evidence="28" id="KW-1185">Reference proteome</keyword>
<keyword evidence="7" id="KW-0723">Serine/threonine-protein kinase</keyword>
<evidence type="ECO:0000256" key="16">
    <source>
        <dbReference type="ARBA" id="ARBA00022840"/>
    </source>
</evidence>
<dbReference type="EnsemblPlants" id="Kaladp0058s0286.1.v1.1">
    <property type="protein sequence ID" value="Kaladp0058s0286.1.v1.1.CDS.1"/>
    <property type="gene ID" value="Kaladp0058s0286.v1.1"/>
</dbReference>
<evidence type="ECO:0000313" key="28">
    <source>
        <dbReference type="Proteomes" id="UP000594263"/>
    </source>
</evidence>
<evidence type="ECO:0000256" key="12">
    <source>
        <dbReference type="ARBA" id="ARBA00022729"/>
    </source>
</evidence>
<dbReference type="InterPro" id="IPR017441">
    <property type="entry name" value="Protein_kinase_ATP_BS"/>
</dbReference>
<evidence type="ECO:0000256" key="14">
    <source>
        <dbReference type="ARBA" id="ARBA00022741"/>
    </source>
</evidence>
<evidence type="ECO:0000256" key="8">
    <source>
        <dbReference type="ARBA" id="ARBA00022553"/>
    </source>
</evidence>
<protein>
    <recommendedName>
        <fullName evidence="4">non-specific serine/threonine protein kinase</fullName>
        <ecNumber evidence="4">2.7.11.1</ecNumber>
    </recommendedName>
</protein>
<organism evidence="27 28">
    <name type="scientific">Kalanchoe fedtschenkoi</name>
    <name type="common">Lavender scallops</name>
    <name type="synonym">South American air plant</name>
    <dbReference type="NCBI Taxonomy" id="63787"/>
    <lineage>
        <taxon>Eukaryota</taxon>
        <taxon>Viridiplantae</taxon>
        <taxon>Streptophyta</taxon>
        <taxon>Embryophyta</taxon>
        <taxon>Tracheophyta</taxon>
        <taxon>Spermatophyta</taxon>
        <taxon>Magnoliopsida</taxon>
        <taxon>eudicotyledons</taxon>
        <taxon>Gunneridae</taxon>
        <taxon>Pentapetalae</taxon>
        <taxon>Saxifragales</taxon>
        <taxon>Crassulaceae</taxon>
        <taxon>Kalanchoe</taxon>
    </lineage>
</organism>
<dbReference type="Pfam" id="PF08263">
    <property type="entry name" value="LRRNT_2"/>
    <property type="match status" value="1"/>
</dbReference>
<dbReference type="FunFam" id="3.80.10.10:FF:000275">
    <property type="entry name" value="Leucine-rich repeat receptor-like protein kinase"/>
    <property type="match status" value="1"/>
</dbReference>
<evidence type="ECO:0000256" key="10">
    <source>
        <dbReference type="ARBA" id="ARBA00022679"/>
    </source>
</evidence>
<evidence type="ECO:0000256" key="19">
    <source>
        <dbReference type="ARBA" id="ARBA00023170"/>
    </source>
</evidence>
<dbReference type="Gene3D" id="3.30.200.20">
    <property type="entry name" value="Phosphorylase Kinase, domain 1"/>
    <property type="match status" value="1"/>
</dbReference>
<dbReference type="InterPro" id="IPR032675">
    <property type="entry name" value="LRR_dom_sf"/>
</dbReference>
<dbReference type="FunFam" id="1.10.510.10:FF:000192">
    <property type="entry name" value="LRR receptor-like serine/threonine-protein kinase RPK2"/>
    <property type="match status" value="1"/>
</dbReference>
<dbReference type="OMA" id="HDFSWNS"/>
<name>A0A7N0U8Y4_KALFE</name>
<evidence type="ECO:0000256" key="24">
    <source>
        <dbReference type="SAM" id="Phobius"/>
    </source>
</evidence>
<dbReference type="FunFam" id="3.80.10.10:FF:000095">
    <property type="entry name" value="LRR receptor-like serine/threonine-protein kinase GSO1"/>
    <property type="match status" value="1"/>
</dbReference>
<keyword evidence="6" id="KW-1003">Cell membrane</keyword>
<evidence type="ECO:0000259" key="26">
    <source>
        <dbReference type="PROSITE" id="PS50011"/>
    </source>
</evidence>
<keyword evidence="12 25" id="KW-0732">Signal</keyword>
<keyword evidence="18 24" id="KW-0472">Membrane</keyword>
<dbReference type="GO" id="GO:0005524">
    <property type="term" value="F:ATP binding"/>
    <property type="evidence" value="ECO:0007669"/>
    <property type="project" value="UniProtKB-UniRule"/>
</dbReference>
<dbReference type="Pfam" id="PF00560">
    <property type="entry name" value="LRR_1"/>
    <property type="match status" value="4"/>
</dbReference>
<proteinExistence type="inferred from homology"/>
<dbReference type="GO" id="GO:0009942">
    <property type="term" value="P:longitudinal axis specification"/>
    <property type="evidence" value="ECO:0007669"/>
    <property type="project" value="UniProtKB-ARBA"/>
</dbReference>
<dbReference type="InterPro" id="IPR050647">
    <property type="entry name" value="Plant_LRR-RLKs"/>
</dbReference>
<evidence type="ECO:0000256" key="6">
    <source>
        <dbReference type="ARBA" id="ARBA00022475"/>
    </source>
</evidence>
<dbReference type="GO" id="GO:0009409">
    <property type="term" value="P:response to cold"/>
    <property type="evidence" value="ECO:0007669"/>
    <property type="project" value="UniProtKB-ARBA"/>
</dbReference>
<dbReference type="PANTHER" id="PTHR48056:SF77">
    <property type="entry name" value="PROTEIN KINASE DOMAIN-CONTAINING PROTEIN"/>
    <property type="match status" value="1"/>
</dbReference>
<dbReference type="SUPFAM" id="SSF52058">
    <property type="entry name" value="L domain-like"/>
    <property type="match status" value="2"/>
</dbReference>
<evidence type="ECO:0000256" key="4">
    <source>
        <dbReference type="ARBA" id="ARBA00012513"/>
    </source>
</evidence>
<dbReference type="Gene3D" id="1.10.510.10">
    <property type="entry name" value="Transferase(Phosphotransferase) domain 1"/>
    <property type="match status" value="1"/>
</dbReference>
<dbReference type="InterPro" id="IPR013210">
    <property type="entry name" value="LRR_N_plant-typ"/>
</dbReference>
<keyword evidence="15" id="KW-0418">Kinase</keyword>
<comment type="similarity">
    <text evidence="2">Belongs to the protein kinase superfamily. Ser/Thr protein kinase family.</text>
</comment>
<evidence type="ECO:0000256" key="5">
    <source>
        <dbReference type="ARBA" id="ARBA00022473"/>
    </source>
</evidence>
<evidence type="ECO:0000256" key="17">
    <source>
        <dbReference type="ARBA" id="ARBA00022989"/>
    </source>
</evidence>
<evidence type="ECO:0000256" key="13">
    <source>
        <dbReference type="ARBA" id="ARBA00022737"/>
    </source>
</evidence>
<keyword evidence="10" id="KW-0808">Transferase</keyword>
<evidence type="ECO:0000256" key="23">
    <source>
        <dbReference type="PROSITE-ProRule" id="PRU10141"/>
    </source>
</evidence>
<dbReference type="FunFam" id="3.80.10.10:FF:000041">
    <property type="entry name" value="LRR receptor-like serine/threonine-protein kinase ERECTA"/>
    <property type="match status" value="1"/>
</dbReference>
<accession>A0A7N0U8Y4</accession>
<comment type="subcellular location">
    <subcellularLocation>
        <location evidence="1">Cell membrane</location>
        <topology evidence="1">Single-pass type I membrane protein</topology>
    </subcellularLocation>
</comment>
<dbReference type="CDD" id="cd14066">
    <property type="entry name" value="STKc_IRAK"/>
    <property type="match status" value="1"/>
</dbReference>
<feature type="binding site" evidence="23">
    <location>
        <position position="805"/>
    </location>
    <ligand>
        <name>ATP</name>
        <dbReference type="ChEBI" id="CHEBI:30616"/>
    </ligand>
</feature>
<comment type="catalytic activity">
    <reaction evidence="22">
        <text>L-seryl-[protein] + ATP = O-phospho-L-seryl-[protein] + ADP + H(+)</text>
        <dbReference type="Rhea" id="RHEA:17989"/>
        <dbReference type="Rhea" id="RHEA-COMP:9863"/>
        <dbReference type="Rhea" id="RHEA-COMP:11604"/>
        <dbReference type="ChEBI" id="CHEBI:15378"/>
        <dbReference type="ChEBI" id="CHEBI:29999"/>
        <dbReference type="ChEBI" id="CHEBI:30616"/>
        <dbReference type="ChEBI" id="CHEBI:83421"/>
        <dbReference type="ChEBI" id="CHEBI:456216"/>
        <dbReference type="EC" id="2.7.11.1"/>
    </reaction>
</comment>
<keyword evidence="16 23" id="KW-0067">ATP-binding</keyword>
<dbReference type="EC" id="2.7.11.1" evidence="4"/>
<dbReference type="SMART" id="SM00369">
    <property type="entry name" value="LRR_TYP"/>
    <property type="match status" value="5"/>
</dbReference>
<dbReference type="GO" id="GO:0048508">
    <property type="term" value="P:embryonic meristem development"/>
    <property type="evidence" value="ECO:0007669"/>
    <property type="project" value="UniProtKB-ARBA"/>
</dbReference>
<dbReference type="GO" id="GO:0009414">
    <property type="term" value="P:response to water deprivation"/>
    <property type="evidence" value="ECO:0007669"/>
    <property type="project" value="UniProtKB-ARBA"/>
</dbReference>
<keyword evidence="14 23" id="KW-0547">Nucleotide-binding</keyword>
<dbReference type="Gramene" id="Kaladp0058s0286.2.v1.1">
    <property type="protein sequence ID" value="Kaladp0058s0286.2.v1.1.CDS.1"/>
    <property type="gene ID" value="Kaladp0058s0286.v1.1"/>
</dbReference>
<feature type="signal peptide" evidence="25">
    <location>
        <begin position="1"/>
        <end position="25"/>
    </location>
</feature>
<dbReference type="AlphaFoldDB" id="A0A7N0U8Y4"/>
<sequence>MNAAMWVAVMCAWLALGAAVARGSANRDAMALRSFKSAVGSDPAGVLSSWDSNGHHCQWFGVKCDGGLGRVIGLNLTGNGGLRRKDEGLLAGALTDSVGNLTELRALSLPYNAFSGEIPATVGHLRKLEILELQGNFFSGHLPGQLSHLPSLTLLNLSGNAFSGSIPPRLIGSGRLASIDLSDNGLSGKIRIAGGCQFLSHLKLSGNSLVGNIPAEIGSCTKLRVLLLDGNVLEGEIPDTIGRISELMALDVSRNCLVGRIPKELAQCRKLAVIVLTNPEGSDSGGDRIADSSKGEFNAFKGGIPPEVLLLPNLEMFWAPRANLGGRLTVNWSSSCPLRVLNLGQNYIDGVVPESLGSCRNLTFLDLSSNGLAGNLPSQLNVPCMVYFNVSLNFLSGSLPSFNRGSCADSRMLPSQDTKLLYEEDIRNAYYNVSDWRNQVSSSSGSMLPDSFAINHDFSWNNFTGSVPRFLISSELLGTNTKSYRLMLNNNDFNGSLPRELVLNCSGLSRFSVNLNANQLSGSFDKGSFLGCSKLTELKAAFNYIDGSIDSVTANFVMLEGLDLRGNRLSGYLPDQLGTLIYLNRLLLGGNNFTGPIPTQLGQLTSLKILDLSENGLLASIPESLAKATKLESIMLNHNRLSGNIPSSLATLASLSVLDVSFNNLSGHIPHFQQINCSYFRGNELLHSCPDISESPTWLPVPLEIPSKRGPNKWKLYVIATVIPVFFALLAVSLIFALIYHKRKSSKVVSIKRKVVVTFADAPEVDYEDVTRATGNFSVRNLIGTGGFGSTYRAELSTGDVVAVKRLSIGRFQGCKQFDAEIRTLGQIRHRNLVTLIGYYAGDAEMFLIYNYLPGGNLETFIHDRSSSHVQWPVILKISIDIAQALTFLHYSCAPRIVHRDIKPSNILLDEEFNAYLSDFGLAKILEVSETHATTDVEGTFGYVAPEYANTRRVSDKADVYSFGIVMLELLSGKKSLDPSFSEYGNGFNIVGWAKLLLREKRESDFFAQELWELGPKEKLLVMLKLAARCTVDSLAVRPTMKLVLEKLRQVQPSSS</sequence>
<evidence type="ECO:0000256" key="15">
    <source>
        <dbReference type="ARBA" id="ARBA00022777"/>
    </source>
</evidence>
<dbReference type="InterPro" id="IPR000719">
    <property type="entry name" value="Prot_kinase_dom"/>
</dbReference>
<evidence type="ECO:0000256" key="18">
    <source>
        <dbReference type="ARBA" id="ARBA00023136"/>
    </source>
</evidence>
<evidence type="ECO:0000256" key="20">
    <source>
        <dbReference type="ARBA" id="ARBA00023180"/>
    </source>
</evidence>
<reference evidence="27" key="1">
    <citation type="submission" date="2021-01" db="UniProtKB">
        <authorList>
            <consortium name="EnsemblPlants"/>
        </authorList>
    </citation>
    <scope>IDENTIFICATION</scope>
</reference>
<dbReference type="Pfam" id="PF13855">
    <property type="entry name" value="LRR_8"/>
    <property type="match status" value="2"/>
</dbReference>
<evidence type="ECO:0000256" key="1">
    <source>
        <dbReference type="ARBA" id="ARBA00004251"/>
    </source>
</evidence>
<dbReference type="Pfam" id="PF00069">
    <property type="entry name" value="Pkinase"/>
    <property type="match status" value="1"/>
</dbReference>
<keyword evidence="9" id="KW-0433">Leucine-rich repeat</keyword>
<evidence type="ECO:0000256" key="3">
    <source>
        <dbReference type="ARBA" id="ARBA00009592"/>
    </source>
</evidence>
<evidence type="ECO:0000256" key="9">
    <source>
        <dbReference type="ARBA" id="ARBA00022614"/>
    </source>
</evidence>
<comment type="catalytic activity">
    <reaction evidence="21">
        <text>L-threonyl-[protein] + ATP = O-phospho-L-threonyl-[protein] + ADP + H(+)</text>
        <dbReference type="Rhea" id="RHEA:46608"/>
        <dbReference type="Rhea" id="RHEA-COMP:11060"/>
        <dbReference type="Rhea" id="RHEA-COMP:11605"/>
        <dbReference type="ChEBI" id="CHEBI:15378"/>
        <dbReference type="ChEBI" id="CHEBI:30013"/>
        <dbReference type="ChEBI" id="CHEBI:30616"/>
        <dbReference type="ChEBI" id="CHEBI:61977"/>
        <dbReference type="ChEBI" id="CHEBI:456216"/>
        <dbReference type="EC" id="2.7.11.1"/>
    </reaction>
</comment>
<evidence type="ECO:0000256" key="22">
    <source>
        <dbReference type="ARBA" id="ARBA00048679"/>
    </source>
</evidence>
<dbReference type="InterPro" id="IPR008271">
    <property type="entry name" value="Ser/Thr_kinase_AS"/>
</dbReference>